<sequence>MSESLTLDDLAVPMRALRLLAADFGHLPAPTVSVSPIYPKRLELSLHSGLPGFEAWREVLGIAPEEVDHHVHDDGRTRALCATVTYAGAELELIGYGDVPASVQVEAAV</sequence>
<organism evidence="1 2">
    <name type="scientific">Streptomyces malaysiensis</name>
    <dbReference type="NCBI Taxonomy" id="92644"/>
    <lineage>
        <taxon>Bacteria</taxon>
        <taxon>Bacillati</taxon>
        <taxon>Actinomycetota</taxon>
        <taxon>Actinomycetes</taxon>
        <taxon>Kitasatosporales</taxon>
        <taxon>Streptomycetaceae</taxon>
        <taxon>Streptomyces</taxon>
        <taxon>Streptomyces violaceusniger group</taxon>
    </lineage>
</organism>
<gene>
    <name evidence="1" type="ORF">SMALB_4575</name>
</gene>
<comment type="caution">
    <text evidence="1">The sequence shown here is derived from an EMBL/GenBank/DDBJ whole genome shotgun (WGS) entry which is preliminary data.</text>
</comment>
<dbReference type="Proteomes" id="UP000536624">
    <property type="component" value="Unassembled WGS sequence"/>
</dbReference>
<evidence type="ECO:0000313" key="2">
    <source>
        <dbReference type="Proteomes" id="UP000536624"/>
    </source>
</evidence>
<proteinExistence type="predicted"/>
<accession>A0A7X5X707</accession>
<reference evidence="1 2" key="1">
    <citation type="submission" date="2020-02" db="EMBL/GenBank/DDBJ databases">
        <title>Streptomyces malaysiensis DSM14702 (JHCC583434, PFL_A843) Genome sequencing and assembly.</title>
        <authorList>
            <person name="Samborskyy M."/>
        </authorList>
    </citation>
    <scope>NUCLEOTIDE SEQUENCE [LARGE SCALE GENOMIC DNA]</scope>
    <source>
        <strain evidence="1 2">DSM 14702</strain>
    </source>
</reference>
<evidence type="ECO:0000313" key="1">
    <source>
        <dbReference type="EMBL" id="NIY66551.1"/>
    </source>
</evidence>
<protein>
    <submittedName>
        <fullName evidence="1">Uncharacterized protein</fullName>
    </submittedName>
</protein>
<name>A0A7X5X707_STRMQ</name>
<dbReference type="EMBL" id="JAALLH010000001">
    <property type="protein sequence ID" value="NIY66551.1"/>
    <property type="molecule type" value="Genomic_DNA"/>
</dbReference>
<dbReference type="AlphaFoldDB" id="A0A7X5X707"/>
<dbReference type="RefSeq" id="WP_167502241.1">
    <property type="nucleotide sequence ID" value="NZ_JAALLH010000001.1"/>
</dbReference>